<dbReference type="Proteomes" id="UP000186601">
    <property type="component" value="Unassembled WGS sequence"/>
</dbReference>
<dbReference type="OrthoDB" id="3220990at2759"/>
<name>A0A2R6NZ45_9APHY</name>
<comment type="caution">
    <text evidence="1">The sequence shown here is derived from an EMBL/GenBank/DDBJ whole genome shotgun (WGS) entry which is preliminary data.</text>
</comment>
<evidence type="ECO:0000313" key="2">
    <source>
        <dbReference type="Proteomes" id="UP000186601"/>
    </source>
</evidence>
<accession>A0A2R6NZ45</accession>
<dbReference type="AlphaFoldDB" id="A0A2R6NZ45"/>
<reference evidence="1 2" key="1">
    <citation type="submission" date="2018-02" db="EMBL/GenBank/DDBJ databases">
        <title>Genome sequence of the basidiomycete white-rot fungus Phlebia centrifuga.</title>
        <authorList>
            <person name="Granchi Z."/>
            <person name="Peng M."/>
            <person name="de Vries R.P."/>
            <person name="Hilden K."/>
            <person name="Makela M.R."/>
            <person name="Grigoriev I."/>
            <person name="Riley R."/>
        </authorList>
    </citation>
    <scope>NUCLEOTIDE SEQUENCE [LARGE SCALE GENOMIC DNA]</scope>
    <source>
        <strain evidence="1 2">FBCC195</strain>
    </source>
</reference>
<gene>
    <name evidence="1" type="ORF">PHLCEN_2v6744</name>
</gene>
<proteinExistence type="predicted"/>
<protein>
    <submittedName>
        <fullName evidence="1">Uncharacterized protein</fullName>
    </submittedName>
</protein>
<evidence type="ECO:0000313" key="1">
    <source>
        <dbReference type="EMBL" id="PSR80359.1"/>
    </source>
</evidence>
<dbReference type="STRING" id="98765.A0A2R6NZ45"/>
<keyword evidence="2" id="KW-1185">Reference proteome</keyword>
<dbReference type="EMBL" id="MLYV02000656">
    <property type="protein sequence ID" value="PSR80359.1"/>
    <property type="molecule type" value="Genomic_DNA"/>
</dbReference>
<organism evidence="1 2">
    <name type="scientific">Hermanssonia centrifuga</name>
    <dbReference type="NCBI Taxonomy" id="98765"/>
    <lineage>
        <taxon>Eukaryota</taxon>
        <taxon>Fungi</taxon>
        <taxon>Dikarya</taxon>
        <taxon>Basidiomycota</taxon>
        <taxon>Agaricomycotina</taxon>
        <taxon>Agaricomycetes</taxon>
        <taxon>Polyporales</taxon>
        <taxon>Meruliaceae</taxon>
        <taxon>Hermanssonia</taxon>
    </lineage>
</organism>
<sequence>MATISTHLRNFKEPTKEELNLLFFSLPVDAETHGGEKGAHGELEKMEINAVLTLGMQGVEEAYVRAITIHFYYGTFKANAEILK</sequence>